<sequence>MPTIQQENGIRSVKGLPLRWGIPAYRELHAAQEGAIGAMPEGYKRLSAMLDEVTACPLPLDSTEAQLTMLAERCANECMNVALDAHDAETLRACVELIVRMYDMDVSTIKDDRQAVKRYTDPAWWRRNLRTVHGRAREHAAMRLGFVSSRKGKYCSDEAAKSRVGQRRRNKKVLQNTVLRNMETGQEFALDELADKSTANPKIRHDELMMRMDGVDEIAIENGHVGLFVTLTAPAAYHAVLESSSMPNPKYNGATPRETQLHLRDLWGRTRAQNDRDGIAPYGFRVAEPHHDGCTHWHMMVFMPADDIEIFKNNLRKFALQEGANDPGADKHRVKFEALDPAKGSAAAYMMKYTAKNIDAEDIKEDANGRDIITKEMRVNAWAGVWGIRQFQAFGQPPVTPYREGRRVAEAVVEQAPECVKEIWLAGNRLDLVDEETGEIAGQKKCSWAAYIRAQGGINMGRGYRVRVAQAARTEAGRYGLFGRGPVGLFVKPDPEFIGPPQMYVSTRFTWRRVGVAVDVRVCRPWSPVNNCTPDRDVKWERDAPWPEEIAPHHDLAYFADCDFACFDKFGDFNPDLFIEKPHEERHQ</sequence>
<evidence type="ECO:0000259" key="7">
    <source>
        <dbReference type="Pfam" id="PF05840"/>
    </source>
</evidence>
<keyword evidence="6" id="KW-0378">Hydrolase</keyword>
<protein>
    <submittedName>
        <fullName evidence="8">Replication endonuclease</fullName>
    </submittedName>
</protein>
<dbReference type="EMBL" id="JAMQGR010000001">
    <property type="protein sequence ID" value="MCM2564812.1"/>
    <property type="molecule type" value="Genomic_DNA"/>
</dbReference>
<comment type="similarity">
    <text evidence="2">Belongs to the phage GPA family.</text>
</comment>
<evidence type="ECO:0000256" key="3">
    <source>
        <dbReference type="ARBA" id="ARBA00022705"/>
    </source>
</evidence>
<keyword evidence="4" id="KW-0540">Nuclease</keyword>
<dbReference type="GO" id="GO:0004519">
    <property type="term" value="F:endonuclease activity"/>
    <property type="evidence" value="ECO:0007669"/>
    <property type="project" value="UniProtKB-KW"/>
</dbReference>
<keyword evidence="5 8" id="KW-0255">Endonuclease</keyword>
<keyword evidence="3" id="KW-0235">DNA replication</keyword>
<comment type="function">
    <text evidence="1">Possible endonuclease which induces a single-strand cut and initiates DNA replication.</text>
</comment>
<keyword evidence="9" id="KW-1185">Reference proteome</keyword>
<name>A0ABT0WND2_9BURK</name>
<evidence type="ECO:0000256" key="4">
    <source>
        <dbReference type="ARBA" id="ARBA00022722"/>
    </source>
</evidence>
<organism evidence="8 9">
    <name type="scientific">Janthinobacterium kumbetense</name>
    <dbReference type="NCBI Taxonomy" id="2950280"/>
    <lineage>
        <taxon>Bacteria</taxon>
        <taxon>Pseudomonadati</taxon>
        <taxon>Pseudomonadota</taxon>
        <taxon>Betaproteobacteria</taxon>
        <taxon>Burkholderiales</taxon>
        <taxon>Oxalobacteraceae</taxon>
        <taxon>Janthinobacterium</taxon>
    </lineage>
</organism>
<proteinExistence type="inferred from homology"/>
<evidence type="ECO:0000256" key="1">
    <source>
        <dbReference type="ARBA" id="ARBA00003293"/>
    </source>
</evidence>
<evidence type="ECO:0000256" key="5">
    <source>
        <dbReference type="ARBA" id="ARBA00022759"/>
    </source>
</evidence>
<reference evidence="8 9" key="1">
    <citation type="submission" date="2022-06" db="EMBL/GenBank/DDBJ databases">
        <title>Janthinobacterium kumbetensis sp. nov., isolated from spring water in Turkey.</title>
        <authorList>
            <person name="Inan Bektas K."/>
            <person name="Belduz A.A."/>
            <person name="Canakci S."/>
            <person name="Nalcaoglu A."/>
            <person name="Ceylan E."/>
            <person name="Kati H."/>
        </authorList>
    </citation>
    <scope>NUCLEOTIDE SEQUENCE [LARGE SCALE GENOMIC DNA]</scope>
    <source>
        <strain evidence="8 9">GK</strain>
    </source>
</reference>
<dbReference type="RefSeq" id="WP_251348714.1">
    <property type="nucleotide sequence ID" value="NZ_JAMQGR010000001.1"/>
</dbReference>
<dbReference type="Pfam" id="PF05840">
    <property type="entry name" value="Phage_GPA"/>
    <property type="match status" value="1"/>
</dbReference>
<accession>A0ABT0WND2</accession>
<evidence type="ECO:0000313" key="9">
    <source>
        <dbReference type="Proteomes" id="UP001202243"/>
    </source>
</evidence>
<dbReference type="Proteomes" id="UP001202243">
    <property type="component" value="Unassembled WGS sequence"/>
</dbReference>
<feature type="domain" description="Replication gene A protein-like" evidence="7">
    <location>
        <begin position="113"/>
        <end position="360"/>
    </location>
</feature>
<evidence type="ECO:0000256" key="6">
    <source>
        <dbReference type="ARBA" id="ARBA00022801"/>
    </source>
</evidence>
<evidence type="ECO:0000256" key="2">
    <source>
        <dbReference type="ARBA" id="ARBA00009260"/>
    </source>
</evidence>
<dbReference type="InterPro" id="IPR008766">
    <property type="entry name" value="Replication_gene_A-like"/>
</dbReference>
<evidence type="ECO:0000313" key="8">
    <source>
        <dbReference type="EMBL" id="MCM2564812.1"/>
    </source>
</evidence>
<comment type="caution">
    <text evidence="8">The sequence shown here is derived from an EMBL/GenBank/DDBJ whole genome shotgun (WGS) entry which is preliminary data.</text>
</comment>
<gene>
    <name evidence="8" type="ORF">NCG91_04315</name>
</gene>